<organism evidence="10 12">
    <name type="scientific">Paenibacillus odorifer</name>
    <dbReference type="NCBI Taxonomy" id="189426"/>
    <lineage>
        <taxon>Bacteria</taxon>
        <taxon>Bacillati</taxon>
        <taxon>Bacillota</taxon>
        <taxon>Bacilli</taxon>
        <taxon>Bacillales</taxon>
        <taxon>Paenibacillaceae</taxon>
        <taxon>Paenibacillus</taxon>
    </lineage>
</organism>
<evidence type="ECO:0000259" key="8">
    <source>
        <dbReference type="PROSITE" id="PS50928"/>
    </source>
</evidence>
<protein>
    <submittedName>
        <fullName evidence="10">Sugar ABC transporter permease</fullName>
    </submittedName>
</protein>
<feature type="domain" description="ABC transmembrane type-1" evidence="8">
    <location>
        <begin position="67"/>
        <end position="281"/>
    </location>
</feature>
<evidence type="ECO:0000256" key="1">
    <source>
        <dbReference type="ARBA" id="ARBA00004651"/>
    </source>
</evidence>
<name>A0A1R0ZJW9_9BACL</name>
<gene>
    <name evidence="9" type="ORF">BSK51_10230</name>
    <name evidence="10" type="ORF">BSK65_06640</name>
</gene>
<reference evidence="10 12" key="1">
    <citation type="submission" date="2016-11" db="EMBL/GenBank/DDBJ databases">
        <title>Paenibacillus species isolates.</title>
        <authorList>
            <person name="Beno S.M."/>
        </authorList>
    </citation>
    <scope>NUCLEOTIDE SEQUENCE [LARGE SCALE GENOMIC DNA]</scope>
    <source>
        <strain evidence="10 12">FSL H7-0443</strain>
        <strain evidence="9 11">FSL R5-0923</strain>
    </source>
</reference>
<dbReference type="SUPFAM" id="SSF161098">
    <property type="entry name" value="MetI-like"/>
    <property type="match status" value="1"/>
</dbReference>
<sequence length="294" mass="32814">MSGKSNKLSPYLFTAPAVLIFAFVVLVPVLMTFVFSFYDWNGIGAMTFTGFDNYIRAFHDRIYISSYGHTLIYIVATVFVEVLVGLGLAGLITMGRKGSGLFRLAFFVPVMLPMIVISYLWKFVYNSDFGIVNMLLDTIGLESWTRVWLGNPDTALYAICIVSGWVYAGFYMTIFYSGIQRISKEVYESAYLDGAGERHIFFKIKIPMIRNLVETGILLCVLTGFQAFDLFYVMTNGGPYNSTEIVTTYLVKVVFTHMSIGYGSALAVIMTIVIAVIGLVTGKLTKKDSDALEY</sequence>
<keyword evidence="6 7" id="KW-0472">Membrane</keyword>
<dbReference type="InterPro" id="IPR051393">
    <property type="entry name" value="ABC_transporter_permease"/>
</dbReference>
<feature type="transmembrane region" description="Helical" evidence="7">
    <location>
        <begin position="101"/>
        <end position="121"/>
    </location>
</feature>
<feature type="transmembrane region" description="Helical" evidence="7">
    <location>
        <begin position="155"/>
        <end position="176"/>
    </location>
</feature>
<dbReference type="GO" id="GO:0005886">
    <property type="term" value="C:plasma membrane"/>
    <property type="evidence" value="ECO:0007669"/>
    <property type="project" value="UniProtKB-SubCell"/>
</dbReference>
<keyword evidence="11" id="KW-1185">Reference proteome</keyword>
<dbReference type="GO" id="GO:0055085">
    <property type="term" value="P:transmembrane transport"/>
    <property type="evidence" value="ECO:0007669"/>
    <property type="project" value="InterPro"/>
</dbReference>
<feature type="transmembrane region" description="Helical" evidence="7">
    <location>
        <begin position="254"/>
        <end position="280"/>
    </location>
</feature>
<feature type="transmembrane region" description="Helical" evidence="7">
    <location>
        <begin position="12"/>
        <end position="38"/>
    </location>
</feature>
<evidence type="ECO:0000313" key="12">
    <source>
        <dbReference type="Proteomes" id="UP000187425"/>
    </source>
</evidence>
<feature type="transmembrane region" description="Helical" evidence="7">
    <location>
        <begin position="71"/>
        <end position="94"/>
    </location>
</feature>
<dbReference type="PANTHER" id="PTHR30193:SF37">
    <property type="entry name" value="INNER MEMBRANE ABC TRANSPORTER PERMEASE PROTEIN YCJO"/>
    <property type="match status" value="1"/>
</dbReference>
<evidence type="ECO:0000256" key="5">
    <source>
        <dbReference type="ARBA" id="ARBA00022989"/>
    </source>
</evidence>
<evidence type="ECO:0000256" key="2">
    <source>
        <dbReference type="ARBA" id="ARBA00022448"/>
    </source>
</evidence>
<comment type="similarity">
    <text evidence="7">Belongs to the binding-protein-dependent transport system permease family.</text>
</comment>
<feature type="transmembrane region" description="Helical" evidence="7">
    <location>
        <begin position="212"/>
        <end position="234"/>
    </location>
</feature>
<dbReference type="Proteomes" id="UP000187313">
    <property type="component" value="Unassembled WGS sequence"/>
</dbReference>
<keyword evidence="2 7" id="KW-0813">Transport</keyword>
<dbReference type="AlphaFoldDB" id="A0A1R0ZJW9"/>
<dbReference type="EMBL" id="MPTW01000003">
    <property type="protein sequence ID" value="OME72052.1"/>
    <property type="molecule type" value="Genomic_DNA"/>
</dbReference>
<evidence type="ECO:0000313" key="11">
    <source>
        <dbReference type="Proteomes" id="UP000187313"/>
    </source>
</evidence>
<evidence type="ECO:0000256" key="7">
    <source>
        <dbReference type="RuleBase" id="RU363032"/>
    </source>
</evidence>
<dbReference type="InterPro" id="IPR035906">
    <property type="entry name" value="MetI-like_sf"/>
</dbReference>
<keyword evidence="5 7" id="KW-1133">Transmembrane helix</keyword>
<keyword evidence="3" id="KW-1003">Cell membrane</keyword>
<comment type="subcellular location">
    <subcellularLocation>
        <location evidence="1 7">Cell membrane</location>
        <topology evidence="1 7">Multi-pass membrane protein</topology>
    </subcellularLocation>
</comment>
<proteinExistence type="inferred from homology"/>
<dbReference type="Pfam" id="PF00528">
    <property type="entry name" value="BPD_transp_1"/>
    <property type="match status" value="1"/>
</dbReference>
<dbReference type="OrthoDB" id="152280at2"/>
<evidence type="ECO:0000256" key="3">
    <source>
        <dbReference type="ARBA" id="ARBA00022475"/>
    </source>
</evidence>
<evidence type="ECO:0000313" key="10">
    <source>
        <dbReference type="EMBL" id="OME72052.1"/>
    </source>
</evidence>
<evidence type="ECO:0000256" key="4">
    <source>
        <dbReference type="ARBA" id="ARBA00022692"/>
    </source>
</evidence>
<dbReference type="PANTHER" id="PTHR30193">
    <property type="entry name" value="ABC TRANSPORTER PERMEASE PROTEIN"/>
    <property type="match status" value="1"/>
</dbReference>
<comment type="caution">
    <text evidence="10">The sequence shown here is derived from an EMBL/GenBank/DDBJ whole genome shotgun (WGS) entry which is preliminary data.</text>
</comment>
<dbReference type="PROSITE" id="PS50928">
    <property type="entry name" value="ABC_TM1"/>
    <property type="match status" value="1"/>
</dbReference>
<evidence type="ECO:0000256" key="6">
    <source>
        <dbReference type="ARBA" id="ARBA00023136"/>
    </source>
</evidence>
<dbReference type="Proteomes" id="UP000187425">
    <property type="component" value="Unassembled WGS sequence"/>
</dbReference>
<accession>A0A1R0ZJW9</accession>
<keyword evidence="4 7" id="KW-0812">Transmembrane</keyword>
<dbReference type="RefSeq" id="WP_076283815.1">
    <property type="nucleotide sequence ID" value="NZ_MPTD01000006.1"/>
</dbReference>
<dbReference type="EMBL" id="MPTD01000006">
    <property type="protein sequence ID" value="OMD52621.1"/>
    <property type="molecule type" value="Genomic_DNA"/>
</dbReference>
<dbReference type="CDD" id="cd06261">
    <property type="entry name" value="TM_PBP2"/>
    <property type="match status" value="1"/>
</dbReference>
<dbReference type="Gene3D" id="1.10.3720.10">
    <property type="entry name" value="MetI-like"/>
    <property type="match status" value="1"/>
</dbReference>
<dbReference type="InterPro" id="IPR000515">
    <property type="entry name" value="MetI-like"/>
</dbReference>
<evidence type="ECO:0000313" key="9">
    <source>
        <dbReference type="EMBL" id="OMD52621.1"/>
    </source>
</evidence>